<evidence type="ECO:0000313" key="1">
    <source>
        <dbReference type="EMBL" id="TJZ94449.1"/>
    </source>
</evidence>
<evidence type="ECO:0000313" key="2">
    <source>
        <dbReference type="Proteomes" id="UP000305778"/>
    </source>
</evidence>
<dbReference type="Proteomes" id="UP000305778">
    <property type="component" value="Unassembled WGS sequence"/>
</dbReference>
<organism evidence="1 2">
    <name type="scientific">Actinacidiphila oryziradicis</name>
    <dbReference type="NCBI Taxonomy" id="2571141"/>
    <lineage>
        <taxon>Bacteria</taxon>
        <taxon>Bacillati</taxon>
        <taxon>Actinomycetota</taxon>
        <taxon>Actinomycetes</taxon>
        <taxon>Kitasatosporales</taxon>
        <taxon>Streptomycetaceae</taxon>
        <taxon>Actinacidiphila</taxon>
    </lineage>
</organism>
<gene>
    <name evidence="1" type="ORF">FCI23_53670</name>
</gene>
<sequence length="200" mass="22301">MDFPRVEMRAGRVLYRAAKRGNGAWWFCHCGECRFDLPTPRGTCYVGTDPMSGFLESFGPDWCAGEPAIVLIPRFVKERVVHEYELPRTVGTANLSSRGAVAFRVTNELSNMTPYDVPQKYAQVFDQTPGRRRTHQFLGIRFRTRFDTGPVTHGLALFGEEGERAWPSSVHDIDVELIAELKAVGVFVEGPPGLAKPDAA</sequence>
<proteinExistence type="predicted"/>
<dbReference type="OrthoDB" id="4481222at2"/>
<dbReference type="AlphaFoldDB" id="A0A4U0RG31"/>
<accession>A0A4U0RG31</accession>
<keyword evidence="2" id="KW-1185">Reference proteome</keyword>
<dbReference type="EMBL" id="SUMC01000222">
    <property type="protein sequence ID" value="TJZ94449.1"/>
    <property type="molecule type" value="Genomic_DNA"/>
</dbReference>
<protein>
    <submittedName>
        <fullName evidence="1">RES domain-containing protein</fullName>
    </submittedName>
</protein>
<reference evidence="1 2" key="1">
    <citation type="submission" date="2019-04" db="EMBL/GenBank/DDBJ databases">
        <title>Streptomyces oryziradicis sp. nov., a novel actinomycete isolated from rhizosphere soil of rice (Oryza sativa L.).</title>
        <authorList>
            <person name="Li C."/>
        </authorList>
    </citation>
    <scope>NUCLEOTIDE SEQUENCE [LARGE SCALE GENOMIC DNA]</scope>
    <source>
        <strain evidence="1 2">NEAU-C40</strain>
    </source>
</reference>
<dbReference type="RefSeq" id="WP_136731454.1">
    <property type="nucleotide sequence ID" value="NZ_SUMC01000222.1"/>
</dbReference>
<comment type="caution">
    <text evidence="1">The sequence shown here is derived from an EMBL/GenBank/DDBJ whole genome shotgun (WGS) entry which is preliminary data.</text>
</comment>
<name>A0A4U0RG31_9ACTN</name>